<evidence type="ECO:0000313" key="1">
    <source>
        <dbReference type="EMBL" id="WWT31818.1"/>
    </source>
</evidence>
<name>A0ABZ2HW14_9HYPH</name>
<reference evidence="1 2" key="1">
    <citation type="submission" date="2024-02" db="EMBL/GenBank/DDBJ databases">
        <title>Complete genome sequence of Pelagibacterium nitratireducens ZH15.</title>
        <authorList>
            <person name="Zhao L.H."/>
        </authorList>
    </citation>
    <scope>NUCLEOTIDE SEQUENCE [LARGE SCALE GENOMIC DNA]</scope>
    <source>
        <strain evidence="1 2">ZH15</strain>
    </source>
</reference>
<sequence length="43" mass="5031">MRIERTQKCAKGIHLNDLAPHLGKRRDIALSELRAFRRNTSQE</sequence>
<evidence type="ECO:0000313" key="2">
    <source>
        <dbReference type="Proteomes" id="UP001369958"/>
    </source>
</evidence>
<dbReference type="EMBL" id="CP146275">
    <property type="protein sequence ID" value="WWT31818.1"/>
    <property type="molecule type" value="Genomic_DNA"/>
</dbReference>
<protein>
    <submittedName>
        <fullName evidence="1">Uncharacterized protein</fullName>
    </submittedName>
</protein>
<gene>
    <name evidence="1" type="ORF">V6617_12455</name>
</gene>
<accession>A0ABZ2HW14</accession>
<dbReference type="Proteomes" id="UP001369958">
    <property type="component" value="Chromosome"/>
</dbReference>
<organism evidence="1 2">
    <name type="scientific">Pelagibacterium nitratireducens</name>
    <dbReference type="NCBI Taxonomy" id="1046114"/>
    <lineage>
        <taxon>Bacteria</taxon>
        <taxon>Pseudomonadati</taxon>
        <taxon>Pseudomonadota</taxon>
        <taxon>Alphaproteobacteria</taxon>
        <taxon>Hyphomicrobiales</taxon>
        <taxon>Devosiaceae</taxon>
        <taxon>Pelagibacterium</taxon>
    </lineage>
</organism>
<keyword evidence="2" id="KW-1185">Reference proteome</keyword>
<dbReference type="RefSeq" id="WP_338607279.1">
    <property type="nucleotide sequence ID" value="NZ_CP146275.1"/>
</dbReference>
<proteinExistence type="predicted"/>